<feature type="DNA-binding region" description="H-T-H motif" evidence="2">
    <location>
        <begin position="26"/>
        <end position="45"/>
    </location>
</feature>
<dbReference type="InterPro" id="IPR001647">
    <property type="entry name" value="HTH_TetR"/>
</dbReference>
<dbReference type="InterPro" id="IPR050109">
    <property type="entry name" value="HTH-type_TetR-like_transc_reg"/>
</dbReference>
<dbReference type="Proteomes" id="UP000261811">
    <property type="component" value="Unassembled WGS sequence"/>
</dbReference>
<proteinExistence type="predicted"/>
<name>A0A372JPZ8_9ACTN</name>
<dbReference type="Pfam" id="PF00440">
    <property type="entry name" value="TetR_N"/>
    <property type="match status" value="1"/>
</dbReference>
<dbReference type="OrthoDB" id="1669699at2"/>
<gene>
    <name evidence="4" type="ORF">DZF91_08330</name>
</gene>
<dbReference type="AlphaFoldDB" id="A0A372JPZ8"/>
<dbReference type="PROSITE" id="PS50977">
    <property type="entry name" value="HTH_TETR_2"/>
    <property type="match status" value="1"/>
</dbReference>
<dbReference type="PANTHER" id="PTHR30055">
    <property type="entry name" value="HTH-TYPE TRANSCRIPTIONAL REGULATOR RUTR"/>
    <property type="match status" value="1"/>
</dbReference>
<dbReference type="RefSeq" id="WP_117356906.1">
    <property type="nucleotide sequence ID" value="NZ_QURH01000159.1"/>
</dbReference>
<dbReference type="PRINTS" id="PR00455">
    <property type="entry name" value="HTHTETR"/>
</dbReference>
<dbReference type="GO" id="GO:0000976">
    <property type="term" value="F:transcription cis-regulatory region binding"/>
    <property type="evidence" value="ECO:0007669"/>
    <property type="project" value="TreeGrafter"/>
</dbReference>
<evidence type="ECO:0000313" key="4">
    <source>
        <dbReference type="EMBL" id="RFU42092.1"/>
    </source>
</evidence>
<dbReference type="EMBL" id="QURH01000159">
    <property type="protein sequence ID" value="RFU42092.1"/>
    <property type="molecule type" value="Genomic_DNA"/>
</dbReference>
<evidence type="ECO:0000313" key="5">
    <source>
        <dbReference type="Proteomes" id="UP000261811"/>
    </source>
</evidence>
<accession>A0A372JPZ8</accession>
<dbReference type="SUPFAM" id="SSF48498">
    <property type="entry name" value="Tetracyclin repressor-like, C-terminal domain"/>
    <property type="match status" value="1"/>
</dbReference>
<evidence type="ECO:0000256" key="1">
    <source>
        <dbReference type="ARBA" id="ARBA00023125"/>
    </source>
</evidence>
<dbReference type="PANTHER" id="PTHR30055:SF200">
    <property type="entry name" value="HTH-TYPE TRANSCRIPTIONAL REPRESSOR BDCR"/>
    <property type="match status" value="1"/>
</dbReference>
<organism evidence="4 5">
    <name type="scientific">Actinomadura logoneensis</name>
    <dbReference type="NCBI Taxonomy" id="2293572"/>
    <lineage>
        <taxon>Bacteria</taxon>
        <taxon>Bacillati</taxon>
        <taxon>Actinomycetota</taxon>
        <taxon>Actinomycetes</taxon>
        <taxon>Streptosporangiales</taxon>
        <taxon>Thermomonosporaceae</taxon>
        <taxon>Actinomadura</taxon>
    </lineage>
</organism>
<feature type="domain" description="HTH tetR-type" evidence="3">
    <location>
        <begin position="3"/>
        <end position="63"/>
    </location>
</feature>
<dbReference type="InterPro" id="IPR009057">
    <property type="entry name" value="Homeodomain-like_sf"/>
</dbReference>
<sequence length="218" mass="23975">MAGGTEEQIRRAAVHLFATRGFHATGIRQLAEAVGINSSTLYHYMGTKEDLLFAITQDSSRRLIDAAGRLSPALNPQERLCGLVYLHVWSHATHPEETAVVDNELRCLDGERLARAVELRDRYEEFWASAIADGCASGTFAVQDQRIARIALLQMCSGVAGWYSTSGETSLRDLTTTYAQMALSLLSCGRDHRTIERILDDLDLQPIVAAAWPETAPA</sequence>
<dbReference type="SUPFAM" id="SSF46689">
    <property type="entry name" value="Homeodomain-like"/>
    <property type="match status" value="1"/>
</dbReference>
<dbReference type="InterPro" id="IPR041490">
    <property type="entry name" value="KstR2_TetR_C"/>
</dbReference>
<dbReference type="GO" id="GO:0003700">
    <property type="term" value="F:DNA-binding transcription factor activity"/>
    <property type="evidence" value="ECO:0007669"/>
    <property type="project" value="TreeGrafter"/>
</dbReference>
<dbReference type="Pfam" id="PF17932">
    <property type="entry name" value="TetR_C_24"/>
    <property type="match status" value="1"/>
</dbReference>
<protein>
    <submittedName>
        <fullName evidence="4">TetR/AcrR family transcriptional regulator</fullName>
    </submittedName>
</protein>
<dbReference type="InterPro" id="IPR036271">
    <property type="entry name" value="Tet_transcr_reg_TetR-rel_C_sf"/>
</dbReference>
<keyword evidence="1 2" id="KW-0238">DNA-binding</keyword>
<dbReference type="Gene3D" id="1.10.357.10">
    <property type="entry name" value="Tetracycline Repressor, domain 2"/>
    <property type="match status" value="1"/>
</dbReference>
<evidence type="ECO:0000259" key="3">
    <source>
        <dbReference type="PROSITE" id="PS50977"/>
    </source>
</evidence>
<comment type="caution">
    <text evidence="4">The sequence shown here is derived from an EMBL/GenBank/DDBJ whole genome shotgun (WGS) entry which is preliminary data.</text>
</comment>
<reference evidence="4 5" key="1">
    <citation type="submission" date="2018-08" db="EMBL/GenBank/DDBJ databases">
        <title>Actinomadura jelena sp. nov., a novel Actinomycete isolated from soil in Chad.</title>
        <authorList>
            <person name="Shi L."/>
        </authorList>
    </citation>
    <scope>NUCLEOTIDE SEQUENCE [LARGE SCALE GENOMIC DNA]</scope>
    <source>
        <strain evidence="4 5">NEAU-G17</strain>
    </source>
</reference>
<evidence type="ECO:0000256" key="2">
    <source>
        <dbReference type="PROSITE-ProRule" id="PRU00335"/>
    </source>
</evidence>
<keyword evidence="5" id="KW-1185">Reference proteome</keyword>